<dbReference type="InterPro" id="IPR008969">
    <property type="entry name" value="CarboxyPept-like_regulatory"/>
</dbReference>
<gene>
    <name evidence="3" type="ORF">EMLJLAPB_00607</name>
</gene>
<dbReference type="Proteomes" id="UP000634805">
    <property type="component" value="Unassembled WGS sequence"/>
</dbReference>
<evidence type="ECO:0000259" key="2">
    <source>
        <dbReference type="Pfam" id="PF24034"/>
    </source>
</evidence>
<keyword evidence="1" id="KW-1133">Transmembrane helix</keyword>
<accession>A0A811TDA8</accession>
<dbReference type="Gene3D" id="1.10.10.10">
    <property type="entry name" value="Winged helix-like DNA-binding domain superfamily/Winged helix DNA-binding domain"/>
    <property type="match status" value="1"/>
</dbReference>
<dbReference type="Gene3D" id="2.60.40.1120">
    <property type="entry name" value="Carboxypeptidase-like, regulatory domain"/>
    <property type="match status" value="1"/>
</dbReference>
<evidence type="ECO:0000313" key="3">
    <source>
        <dbReference type="EMBL" id="CAD6493728.1"/>
    </source>
</evidence>
<feature type="domain" description="DUF7343" evidence="2">
    <location>
        <begin position="195"/>
        <end position="253"/>
    </location>
</feature>
<dbReference type="Pfam" id="PF24034">
    <property type="entry name" value="DUF7343"/>
    <property type="match status" value="1"/>
</dbReference>
<organism evidence="3 4">
    <name type="scientific">Candidatus Argoarchaeum ethanivorans</name>
    <dbReference type="NCBI Taxonomy" id="2608793"/>
    <lineage>
        <taxon>Archaea</taxon>
        <taxon>Methanobacteriati</taxon>
        <taxon>Methanobacteriota</taxon>
        <taxon>Stenosarchaea group</taxon>
        <taxon>Methanomicrobia</taxon>
        <taxon>Methanosarcinales</taxon>
        <taxon>Methanosarcinales incertae sedis</taxon>
        <taxon>GOM Arc I cluster</taxon>
        <taxon>Candidatus Argoarchaeum</taxon>
    </lineage>
</organism>
<dbReference type="InterPro" id="IPR055767">
    <property type="entry name" value="DUF7343"/>
</dbReference>
<evidence type="ECO:0000313" key="4">
    <source>
        <dbReference type="Proteomes" id="UP000634805"/>
    </source>
</evidence>
<proteinExistence type="predicted"/>
<evidence type="ECO:0000256" key="1">
    <source>
        <dbReference type="SAM" id="Phobius"/>
    </source>
</evidence>
<keyword evidence="1" id="KW-0812">Transmembrane</keyword>
<feature type="transmembrane region" description="Helical" evidence="1">
    <location>
        <begin position="138"/>
        <end position="156"/>
    </location>
</feature>
<dbReference type="EMBL" id="CAJHIS010000014">
    <property type="protein sequence ID" value="CAD6493728.1"/>
    <property type="molecule type" value="Genomic_DNA"/>
</dbReference>
<keyword evidence="1" id="KW-0472">Membrane</keyword>
<name>A0A811TDA8_9EURY</name>
<dbReference type="SUPFAM" id="SSF49464">
    <property type="entry name" value="Carboxypeptidase regulatory domain-like"/>
    <property type="match status" value="1"/>
</dbReference>
<dbReference type="AlphaFoldDB" id="A0A811TDA8"/>
<sequence>MVMPNRIFLLFVLTLLALITPFNVSASTLHGTVYDWSTFEPLENTIVEINTTPVQSMVAVDGYYNFSLPPGSYQITVRHYNNGILEHTLSENVSMETEGSFVLDLLMLPATEFEETFIDDIDISEPIVIPKKSSQQTLVLIIAAIVMLLIFVVLLWKKVFTEKVSPVPLKEPQAPTYEEDRRALSIESIPAALPDDLRNIVNIISKNGGRMTQKELRKHLSTSEAKTSLMISDLEDRGIINKIKKGRGNILILNR</sequence>
<comment type="caution">
    <text evidence="3">The sequence shown here is derived from an EMBL/GenBank/DDBJ whole genome shotgun (WGS) entry which is preliminary data.</text>
</comment>
<reference evidence="3" key="1">
    <citation type="submission" date="2020-10" db="EMBL/GenBank/DDBJ databases">
        <authorList>
            <person name="Hahn C.J."/>
            <person name="Laso-Perez R."/>
            <person name="Vulcano F."/>
            <person name="Vaziourakis K.-M."/>
            <person name="Stokke R."/>
            <person name="Steen I.H."/>
            <person name="Teske A."/>
            <person name="Boetius A."/>
            <person name="Liebeke M."/>
            <person name="Amann R."/>
            <person name="Knittel K."/>
        </authorList>
    </citation>
    <scope>NUCLEOTIDE SEQUENCE</scope>
    <source>
        <strain evidence="3">Gfbio:e3339647-f889-4370-9287-4fb5cb688e4c:AG392D22_GoMArc1</strain>
    </source>
</reference>
<dbReference type="InterPro" id="IPR036388">
    <property type="entry name" value="WH-like_DNA-bd_sf"/>
</dbReference>
<dbReference type="SUPFAM" id="SSF46785">
    <property type="entry name" value="Winged helix' DNA-binding domain"/>
    <property type="match status" value="1"/>
</dbReference>
<dbReference type="InterPro" id="IPR036390">
    <property type="entry name" value="WH_DNA-bd_sf"/>
</dbReference>
<protein>
    <recommendedName>
        <fullName evidence="2">DUF7343 domain-containing protein</fullName>
    </recommendedName>
</protein>